<feature type="compositionally biased region" description="Acidic residues" evidence="1">
    <location>
        <begin position="270"/>
        <end position="280"/>
    </location>
</feature>
<sequence>MATYSWPNPGRHRPEDKIEHAACLKADFDSVSNAANASLSNTTLLPAGLESRISAGIKKGIAEACSFGICPNWTDIDKSIFRKVMLKSIATEAALEARDRIPLDPFHGLRESFSALYTKLATQMPSATTNHHFVHVNAATQAQSVVDLVNADRKAKKDTNLTGTSNEMTTTRHGEKAKEANEESDSDTSDDEVSEMDKTEDVAVGQEVIERENSESTDDSRDDGSSSEQDDNEGSEMDEAEDVAIDQEVVGSGESDSADESSDDGLSSGEEGEDVSETDSDVASMEENNQQTVREENTPIIIRDGMGFSTTVSLKIVRQASVNVLERMTASQLSDYLSSSLKEFLCGQHLSFKKVHISDMRLLDNGDVKVHIQAKTREAIQKINGPKGWDPEKYLPGSSVPICKVGMHKVEINSLKFRTRKEKAAIIKKLADENNAIGHDKLPIPIIGDIRWSRYTLPKVEAVLIIDFLDPEQATEALVRGLHWQGKLHGCERGDCNRRLLRCTRCQGYGHYTQKCSAPHRCGTCAGQHPTKDCNSKEVKCASCGGRHSAGHKACPAKVKARRSLGFLKENASQAAKSAANTQVSPSPSVQHSTSAATTQIETPTPSPGTLSARSAKDDMKAENEQSLPGANPTQDTYPDTDTLLKRIEECSQEINVLKKTVVARDFALQTQSSSQTKRRAGEAFGGAEAESSNMAAKRIKQEPPTRENSMGLYRQPSPFLLQRSK</sequence>
<feature type="compositionally biased region" description="Polar residues" evidence="1">
    <location>
        <begin position="160"/>
        <end position="169"/>
    </location>
</feature>
<reference evidence="2" key="1">
    <citation type="submission" date="2021-03" db="EMBL/GenBank/DDBJ databases">
        <authorList>
            <person name="Tagirdzhanova G."/>
        </authorList>
    </citation>
    <scope>NUCLEOTIDE SEQUENCE</scope>
</reference>
<feature type="compositionally biased region" description="Basic and acidic residues" evidence="1">
    <location>
        <begin position="615"/>
        <end position="624"/>
    </location>
</feature>
<evidence type="ECO:0000313" key="2">
    <source>
        <dbReference type="EMBL" id="CAF9934279.1"/>
    </source>
</evidence>
<dbReference type="Proteomes" id="UP000664534">
    <property type="component" value="Unassembled WGS sequence"/>
</dbReference>
<organism evidence="2 3">
    <name type="scientific">Imshaugia aleurites</name>
    <dbReference type="NCBI Taxonomy" id="172621"/>
    <lineage>
        <taxon>Eukaryota</taxon>
        <taxon>Fungi</taxon>
        <taxon>Dikarya</taxon>
        <taxon>Ascomycota</taxon>
        <taxon>Pezizomycotina</taxon>
        <taxon>Lecanoromycetes</taxon>
        <taxon>OSLEUM clade</taxon>
        <taxon>Lecanoromycetidae</taxon>
        <taxon>Lecanorales</taxon>
        <taxon>Lecanorineae</taxon>
        <taxon>Parmeliaceae</taxon>
        <taxon>Imshaugia</taxon>
    </lineage>
</organism>
<proteinExistence type="predicted"/>
<feature type="compositionally biased region" description="Acidic residues" evidence="1">
    <location>
        <begin position="228"/>
        <end position="245"/>
    </location>
</feature>
<feature type="region of interest" description="Disordered" evidence="1">
    <location>
        <begin position="156"/>
        <end position="298"/>
    </location>
</feature>
<evidence type="ECO:0008006" key="4">
    <source>
        <dbReference type="Google" id="ProtNLM"/>
    </source>
</evidence>
<evidence type="ECO:0000313" key="3">
    <source>
        <dbReference type="Proteomes" id="UP000664534"/>
    </source>
</evidence>
<dbReference type="OrthoDB" id="4525213at2759"/>
<feature type="compositionally biased region" description="Basic and acidic residues" evidence="1">
    <location>
        <begin position="208"/>
        <end position="224"/>
    </location>
</feature>
<keyword evidence="3" id="KW-1185">Reference proteome</keyword>
<dbReference type="EMBL" id="CAJPDT010000075">
    <property type="protein sequence ID" value="CAF9934279.1"/>
    <property type="molecule type" value="Genomic_DNA"/>
</dbReference>
<comment type="caution">
    <text evidence="2">The sequence shown here is derived from an EMBL/GenBank/DDBJ whole genome shotgun (WGS) entry which is preliminary data.</text>
</comment>
<accession>A0A8H3G0D7</accession>
<feature type="compositionally biased region" description="Basic and acidic residues" evidence="1">
    <location>
        <begin position="170"/>
        <end position="181"/>
    </location>
</feature>
<feature type="compositionally biased region" description="Polar residues" evidence="1">
    <location>
        <begin position="625"/>
        <end position="640"/>
    </location>
</feature>
<dbReference type="AlphaFoldDB" id="A0A8H3G0D7"/>
<name>A0A8H3G0D7_9LECA</name>
<feature type="region of interest" description="Disordered" evidence="1">
    <location>
        <begin position="577"/>
        <end position="640"/>
    </location>
</feature>
<feature type="compositionally biased region" description="Acidic residues" evidence="1">
    <location>
        <begin position="182"/>
        <end position="194"/>
    </location>
</feature>
<feature type="compositionally biased region" description="Polar residues" evidence="1">
    <location>
        <begin position="577"/>
        <end position="613"/>
    </location>
</feature>
<protein>
    <recommendedName>
        <fullName evidence="4">Gag-like protein</fullName>
    </recommendedName>
</protein>
<gene>
    <name evidence="2" type="ORF">IMSHALPRED_009657</name>
</gene>
<feature type="region of interest" description="Disordered" evidence="1">
    <location>
        <begin position="673"/>
        <end position="726"/>
    </location>
</feature>
<evidence type="ECO:0000256" key="1">
    <source>
        <dbReference type="SAM" id="MobiDB-lite"/>
    </source>
</evidence>